<evidence type="ECO:0000256" key="3">
    <source>
        <dbReference type="ARBA" id="ARBA00022729"/>
    </source>
</evidence>
<reference evidence="6" key="1">
    <citation type="submission" date="2021-09" db="EMBL/GenBank/DDBJ databases">
        <title>Lactobacillus species from Apis mellifera, Switzerland.</title>
        <authorList>
            <person name="Pfister J."/>
            <person name="Brown A."/>
            <person name="Neumann P."/>
            <person name="Collaud A."/>
            <person name="Retschnig G."/>
            <person name="Perreten V."/>
        </authorList>
    </citation>
    <scope>NUCLEOTIDE SEQUENCE</scope>
    <source>
        <strain evidence="6">IBH002</strain>
    </source>
</reference>
<dbReference type="InterPro" id="IPR028082">
    <property type="entry name" value="Peripla_BP_I"/>
</dbReference>
<evidence type="ECO:0000259" key="5">
    <source>
        <dbReference type="Pfam" id="PF13407"/>
    </source>
</evidence>
<dbReference type="PANTHER" id="PTHR46847">
    <property type="entry name" value="D-ALLOSE-BINDING PERIPLASMIC PROTEIN-RELATED"/>
    <property type="match status" value="1"/>
</dbReference>
<dbReference type="CDD" id="cd19971">
    <property type="entry name" value="PBP1_ABC_sugar_binding-like"/>
    <property type="match status" value="1"/>
</dbReference>
<dbReference type="EMBL" id="CP084389">
    <property type="protein sequence ID" value="UZX29908.1"/>
    <property type="molecule type" value="Genomic_DNA"/>
</dbReference>
<keyword evidence="4" id="KW-0472">Membrane</keyword>
<organism evidence="6 7">
    <name type="scientific">Lactobacillus helsingborgensis</name>
    <dbReference type="NCBI Taxonomy" id="1218494"/>
    <lineage>
        <taxon>Bacteria</taxon>
        <taxon>Bacillati</taxon>
        <taxon>Bacillota</taxon>
        <taxon>Bacilli</taxon>
        <taxon>Lactobacillales</taxon>
        <taxon>Lactobacillaceae</taxon>
        <taxon>Lactobacillus</taxon>
    </lineage>
</organism>
<protein>
    <submittedName>
        <fullName evidence="6">Sugar ABC transporter substrate-binding protein</fullName>
    </submittedName>
</protein>
<dbReference type="Gene3D" id="3.40.50.2300">
    <property type="match status" value="2"/>
</dbReference>
<dbReference type="RefSeq" id="WP_046326668.1">
    <property type="nucleotide sequence ID" value="NZ_CP084389.1"/>
</dbReference>
<keyword evidence="3" id="KW-0732">Signal</keyword>
<evidence type="ECO:0000313" key="6">
    <source>
        <dbReference type="EMBL" id="UZX29908.1"/>
    </source>
</evidence>
<feature type="transmembrane region" description="Helical" evidence="4">
    <location>
        <begin position="20"/>
        <end position="43"/>
    </location>
</feature>
<feature type="domain" description="Periplasmic binding protein" evidence="5">
    <location>
        <begin position="57"/>
        <end position="311"/>
    </location>
</feature>
<dbReference type="GO" id="GO:0030313">
    <property type="term" value="C:cell envelope"/>
    <property type="evidence" value="ECO:0007669"/>
    <property type="project" value="UniProtKB-SubCell"/>
</dbReference>
<dbReference type="GO" id="GO:0030246">
    <property type="term" value="F:carbohydrate binding"/>
    <property type="evidence" value="ECO:0007669"/>
    <property type="project" value="UniProtKB-ARBA"/>
</dbReference>
<comment type="similarity">
    <text evidence="2">Belongs to the bacterial solute-binding protein 2 family.</text>
</comment>
<sequence>MNLTKLKKQHNPHSHRKTSILLASELVLAAFFILLVYVTFIVYPSQDEQVKIGSTYMTMNNSFYPVLNEQIANYVEDHHDRLYNRDPALIVNKQVEELHTFIRQRMNAIIINPVDGNSRKIQNALRLAKKKGIKIIVVDSQMKSDKYADCTILSDNYRAGQLCARHLLKHKKTARILLLEHYSAYSANNRIQGFTDTIRKSPRADRFHIVGKINTYGQSEITLPLVEKALKKGPKFDTIMALNDQAAVGALAAIDEVKLKRQIDVYSVDGSENMKKLLGVNHNAIASAAQTPLNMGKTAVRIAYRLIAGKKVPRTIILPVYLITDKNINRYNVLGWQ</sequence>
<accession>A0AA47B4C2</accession>
<dbReference type="PANTHER" id="PTHR46847:SF1">
    <property type="entry name" value="D-ALLOSE-BINDING PERIPLASMIC PROTEIN-RELATED"/>
    <property type="match status" value="1"/>
</dbReference>
<proteinExistence type="inferred from homology"/>
<name>A0AA47B4C2_9LACO</name>
<keyword evidence="4" id="KW-0812">Transmembrane</keyword>
<dbReference type="Pfam" id="PF13407">
    <property type="entry name" value="Peripla_BP_4"/>
    <property type="match status" value="1"/>
</dbReference>
<gene>
    <name evidence="6" type="ORF">LDX53_01330</name>
</gene>
<evidence type="ECO:0000256" key="1">
    <source>
        <dbReference type="ARBA" id="ARBA00004196"/>
    </source>
</evidence>
<keyword evidence="4" id="KW-1133">Transmembrane helix</keyword>
<dbReference type="SUPFAM" id="SSF53822">
    <property type="entry name" value="Periplasmic binding protein-like I"/>
    <property type="match status" value="1"/>
</dbReference>
<dbReference type="Proteomes" id="UP001164557">
    <property type="component" value="Chromosome"/>
</dbReference>
<comment type="subcellular location">
    <subcellularLocation>
        <location evidence="1">Cell envelope</location>
    </subcellularLocation>
</comment>
<evidence type="ECO:0000256" key="2">
    <source>
        <dbReference type="ARBA" id="ARBA00007639"/>
    </source>
</evidence>
<dbReference type="InterPro" id="IPR025997">
    <property type="entry name" value="SBP_2_dom"/>
</dbReference>
<evidence type="ECO:0000256" key="4">
    <source>
        <dbReference type="SAM" id="Phobius"/>
    </source>
</evidence>
<keyword evidence="7" id="KW-1185">Reference proteome</keyword>
<dbReference type="AlphaFoldDB" id="A0AA47B4C2"/>
<evidence type="ECO:0000313" key="7">
    <source>
        <dbReference type="Proteomes" id="UP001164557"/>
    </source>
</evidence>